<dbReference type="SUPFAM" id="SSF57652">
    <property type="entry name" value="HIPIP (high potential iron protein)"/>
    <property type="match status" value="1"/>
</dbReference>
<evidence type="ECO:0000256" key="8">
    <source>
        <dbReference type="SAM" id="MobiDB-lite"/>
    </source>
</evidence>
<keyword evidence="1 7" id="KW-0813">Transport</keyword>
<keyword evidence="3 7" id="KW-0479">Metal-binding</keyword>
<evidence type="ECO:0000256" key="5">
    <source>
        <dbReference type="ARBA" id="ARBA00023004"/>
    </source>
</evidence>
<reference evidence="10" key="1">
    <citation type="submission" date="2021-04" db="EMBL/GenBank/DDBJ databases">
        <authorList>
            <person name="Rodrigo-Torres L."/>
            <person name="Arahal R. D."/>
            <person name="Lucena T."/>
        </authorList>
    </citation>
    <scope>NUCLEOTIDE SEQUENCE</scope>
    <source>
        <strain evidence="10">CECT 9275</strain>
    </source>
</reference>
<feature type="domain" description="High potential iron-sulfur proteins family profile" evidence="9">
    <location>
        <begin position="55"/>
        <end position="123"/>
    </location>
</feature>
<comment type="subunit">
    <text evidence="7">Homodimer.</text>
</comment>
<keyword evidence="6 7" id="KW-0411">Iron-sulfur</keyword>
<dbReference type="GO" id="GO:0009055">
    <property type="term" value="F:electron transfer activity"/>
    <property type="evidence" value="ECO:0007669"/>
    <property type="project" value="InterPro"/>
</dbReference>
<dbReference type="Gene3D" id="4.10.490.10">
    <property type="entry name" value="High potential iron-sulphur protein"/>
    <property type="match status" value="1"/>
</dbReference>
<name>A0A916J8G9_9BACT</name>
<dbReference type="GO" id="GO:0051539">
    <property type="term" value="F:4 iron, 4 sulfur cluster binding"/>
    <property type="evidence" value="ECO:0007669"/>
    <property type="project" value="UniProtKB-KW"/>
</dbReference>
<dbReference type="GO" id="GO:0019646">
    <property type="term" value="P:aerobic electron transport chain"/>
    <property type="evidence" value="ECO:0007669"/>
    <property type="project" value="InterPro"/>
</dbReference>
<feature type="compositionally biased region" description="Basic and acidic residues" evidence="8">
    <location>
        <begin position="38"/>
        <end position="47"/>
    </location>
</feature>
<dbReference type="RefSeq" id="WP_215237163.1">
    <property type="nucleotide sequence ID" value="NZ_CAJRAF010000001.1"/>
</dbReference>
<keyword evidence="5 7" id="KW-0408">Iron</keyword>
<proteinExistence type="inferred from homology"/>
<protein>
    <recommendedName>
        <fullName evidence="7">High-potential iron-sulfur protein</fullName>
        <shortName evidence="7">HiPIP</shortName>
    </recommendedName>
</protein>
<comment type="similarity">
    <text evidence="7">Belongs to the high-potential iron-sulfur protein (HiPIP) family.</text>
</comment>
<evidence type="ECO:0000313" key="11">
    <source>
        <dbReference type="Proteomes" id="UP000680038"/>
    </source>
</evidence>
<keyword evidence="4 7" id="KW-0249">Electron transport</keyword>
<evidence type="ECO:0000256" key="1">
    <source>
        <dbReference type="ARBA" id="ARBA00022448"/>
    </source>
</evidence>
<evidence type="ECO:0000256" key="2">
    <source>
        <dbReference type="ARBA" id="ARBA00022485"/>
    </source>
</evidence>
<evidence type="ECO:0000259" key="9">
    <source>
        <dbReference type="PROSITE" id="PS51373"/>
    </source>
</evidence>
<dbReference type="PROSITE" id="PS51373">
    <property type="entry name" value="HIPIP"/>
    <property type="match status" value="1"/>
</dbReference>
<dbReference type="GO" id="GO:0046872">
    <property type="term" value="F:metal ion binding"/>
    <property type="evidence" value="ECO:0007669"/>
    <property type="project" value="UniProtKB-KW"/>
</dbReference>
<keyword evidence="2 7" id="KW-0004">4Fe-4S</keyword>
<evidence type="ECO:0000256" key="4">
    <source>
        <dbReference type="ARBA" id="ARBA00022982"/>
    </source>
</evidence>
<dbReference type="InterPro" id="IPR000170">
    <property type="entry name" value="High_potential_FeS_prot"/>
</dbReference>
<dbReference type="Pfam" id="PF01355">
    <property type="entry name" value="HIPIP"/>
    <property type="match status" value="1"/>
</dbReference>
<feature type="region of interest" description="Disordered" evidence="8">
    <location>
        <begin position="38"/>
        <end position="59"/>
    </location>
</feature>
<keyword evidence="11" id="KW-1185">Reference proteome</keyword>
<organism evidence="10 11">
    <name type="scientific">Dyadobacter helix</name>
    <dbReference type="NCBI Taxonomy" id="2822344"/>
    <lineage>
        <taxon>Bacteria</taxon>
        <taxon>Pseudomonadati</taxon>
        <taxon>Bacteroidota</taxon>
        <taxon>Cytophagia</taxon>
        <taxon>Cytophagales</taxon>
        <taxon>Spirosomataceae</taxon>
        <taxon>Dyadobacter</taxon>
    </lineage>
</organism>
<dbReference type="InterPro" id="IPR036369">
    <property type="entry name" value="HIPIP_sf"/>
</dbReference>
<dbReference type="EMBL" id="CAJRAF010000001">
    <property type="protein sequence ID" value="CAG4989829.1"/>
    <property type="molecule type" value="Genomic_DNA"/>
</dbReference>
<comment type="function">
    <text evidence="7">Specific class of high-redox-potential 4Fe-4S ferredoxins. Functions in anaerobic electron transport in most purple and in some other photosynthetic bacteria and in at least one genus (Paracoccus) of halophilic, denitrifying bacteria.</text>
</comment>
<dbReference type="PROSITE" id="PS51257">
    <property type="entry name" value="PROKAR_LIPOPROTEIN"/>
    <property type="match status" value="1"/>
</dbReference>
<comment type="caution">
    <text evidence="10">The sequence shown here is derived from an EMBL/GenBank/DDBJ whole genome shotgun (WGS) entry which is preliminary data.</text>
</comment>
<accession>A0A916J8G9</accession>
<dbReference type="AlphaFoldDB" id="A0A916J8G9"/>
<dbReference type="Proteomes" id="UP000680038">
    <property type="component" value="Unassembled WGS sequence"/>
</dbReference>
<gene>
    <name evidence="10" type="ORF">DYBT9275_00390</name>
</gene>
<evidence type="ECO:0000256" key="6">
    <source>
        <dbReference type="ARBA" id="ARBA00023014"/>
    </source>
</evidence>
<evidence type="ECO:0000313" key="10">
    <source>
        <dbReference type="EMBL" id="CAG4989829.1"/>
    </source>
</evidence>
<evidence type="ECO:0000256" key="3">
    <source>
        <dbReference type="ARBA" id="ARBA00022723"/>
    </source>
</evidence>
<evidence type="ECO:0000256" key="7">
    <source>
        <dbReference type="RuleBase" id="RU000620"/>
    </source>
</evidence>
<sequence>MAQIVDRRNFFKKSFFSGSVLLTSGVLLSACNSTESKKEAKQDDKQAKPSADPCNDFSGISDTDLKAREKLGYVKESPIADSKCSNCQLYLPQKDTPACGKCQLFKGPVLATGYCTYWAAQVAE</sequence>